<feature type="domain" description="Secretin/TonB short N-terminal" evidence="17">
    <location>
        <begin position="70"/>
        <end position="121"/>
    </location>
</feature>
<dbReference type="InterPro" id="IPR036942">
    <property type="entry name" value="Beta-barrel_TonB_sf"/>
</dbReference>
<comment type="similarity">
    <text evidence="2 14 15">Belongs to the TonB-dependent receptor family.</text>
</comment>
<keyword evidence="3 14" id="KW-0813">Transport</keyword>
<keyword evidence="8" id="KW-0408">Iron</keyword>
<evidence type="ECO:0000256" key="14">
    <source>
        <dbReference type="PROSITE-ProRule" id="PRU01360"/>
    </source>
</evidence>
<proteinExistence type="inferred from homology"/>
<evidence type="ECO:0000256" key="11">
    <source>
        <dbReference type="ARBA" id="ARBA00023136"/>
    </source>
</evidence>
<keyword evidence="7 16" id="KW-0732">Signal</keyword>
<feature type="chain" id="PRO_5028984329" evidence="16">
    <location>
        <begin position="37"/>
        <end position="822"/>
    </location>
</feature>
<evidence type="ECO:0000256" key="8">
    <source>
        <dbReference type="ARBA" id="ARBA00023004"/>
    </source>
</evidence>
<evidence type="ECO:0000256" key="15">
    <source>
        <dbReference type="RuleBase" id="RU003357"/>
    </source>
</evidence>
<keyword evidence="4 14" id="KW-1134">Transmembrane beta strand</keyword>
<dbReference type="SUPFAM" id="SSF56935">
    <property type="entry name" value="Porins"/>
    <property type="match status" value="1"/>
</dbReference>
<dbReference type="PANTHER" id="PTHR32552">
    <property type="entry name" value="FERRICHROME IRON RECEPTOR-RELATED"/>
    <property type="match status" value="1"/>
</dbReference>
<evidence type="ECO:0000313" key="19">
    <source>
        <dbReference type="Proteomes" id="UP000494108"/>
    </source>
</evidence>
<dbReference type="GO" id="GO:0015344">
    <property type="term" value="F:siderophore uptake transmembrane transporter activity"/>
    <property type="evidence" value="ECO:0007669"/>
    <property type="project" value="TreeGrafter"/>
</dbReference>
<evidence type="ECO:0000313" key="18">
    <source>
        <dbReference type="EMBL" id="CAB3628451.1"/>
    </source>
</evidence>
<dbReference type="InterPro" id="IPR012910">
    <property type="entry name" value="Plug_dom"/>
</dbReference>
<evidence type="ECO:0000256" key="3">
    <source>
        <dbReference type="ARBA" id="ARBA00022448"/>
    </source>
</evidence>
<evidence type="ECO:0000259" key="17">
    <source>
        <dbReference type="SMART" id="SM00965"/>
    </source>
</evidence>
<keyword evidence="5" id="KW-0410">Iron transport</keyword>
<dbReference type="EMBL" id="CADIJX010000001">
    <property type="protein sequence ID" value="CAB3628451.1"/>
    <property type="molecule type" value="Genomic_DNA"/>
</dbReference>
<gene>
    <name evidence="18" type="primary">fhuA_1</name>
    <name evidence="18" type="ORF">LMG3431_00713</name>
</gene>
<comment type="subcellular location">
    <subcellularLocation>
        <location evidence="1 14">Cell outer membrane</location>
        <topology evidence="1 14">Multi-pass membrane protein</topology>
    </subcellularLocation>
</comment>
<dbReference type="RefSeq" id="WP_175173033.1">
    <property type="nucleotide sequence ID" value="NZ_CADIJX010000001.1"/>
</dbReference>
<evidence type="ECO:0000256" key="13">
    <source>
        <dbReference type="ARBA" id="ARBA00023237"/>
    </source>
</evidence>
<keyword evidence="19" id="KW-1185">Reference proteome</keyword>
<evidence type="ECO:0000256" key="5">
    <source>
        <dbReference type="ARBA" id="ARBA00022496"/>
    </source>
</evidence>
<dbReference type="GO" id="GO:0009279">
    <property type="term" value="C:cell outer membrane"/>
    <property type="evidence" value="ECO:0007669"/>
    <property type="project" value="UniProtKB-SubCell"/>
</dbReference>
<dbReference type="InterPro" id="IPR000531">
    <property type="entry name" value="Beta-barrel_TonB"/>
</dbReference>
<dbReference type="SMART" id="SM00965">
    <property type="entry name" value="STN"/>
    <property type="match status" value="1"/>
</dbReference>
<feature type="signal peptide" evidence="16">
    <location>
        <begin position="1"/>
        <end position="36"/>
    </location>
</feature>
<dbReference type="GO" id="GO:0038023">
    <property type="term" value="F:signaling receptor activity"/>
    <property type="evidence" value="ECO:0007669"/>
    <property type="project" value="InterPro"/>
</dbReference>
<dbReference type="Gene3D" id="2.40.170.20">
    <property type="entry name" value="TonB-dependent receptor, beta-barrel domain"/>
    <property type="match status" value="1"/>
</dbReference>
<evidence type="ECO:0000256" key="4">
    <source>
        <dbReference type="ARBA" id="ARBA00022452"/>
    </source>
</evidence>
<accession>A0A6S6YRN7</accession>
<dbReference type="CDD" id="cd01347">
    <property type="entry name" value="ligand_gated_channel"/>
    <property type="match status" value="1"/>
</dbReference>
<dbReference type="NCBIfam" id="TIGR01783">
    <property type="entry name" value="TonB-siderophor"/>
    <property type="match status" value="1"/>
</dbReference>
<name>A0A6S6YRN7_9BURK</name>
<dbReference type="Pfam" id="PF00593">
    <property type="entry name" value="TonB_dep_Rec_b-barrel"/>
    <property type="match status" value="1"/>
</dbReference>
<organism evidence="18 19">
    <name type="scientific">Achromobacter pestifer</name>
    <dbReference type="NCBI Taxonomy" id="1353889"/>
    <lineage>
        <taxon>Bacteria</taxon>
        <taxon>Pseudomonadati</taxon>
        <taxon>Pseudomonadota</taxon>
        <taxon>Betaproteobacteria</taxon>
        <taxon>Burkholderiales</taxon>
        <taxon>Alcaligenaceae</taxon>
        <taxon>Achromobacter</taxon>
    </lineage>
</organism>
<dbReference type="InterPro" id="IPR037066">
    <property type="entry name" value="Plug_dom_sf"/>
</dbReference>
<dbReference type="Pfam" id="PF07715">
    <property type="entry name" value="Plug"/>
    <property type="match status" value="1"/>
</dbReference>
<keyword evidence="11 14" id="KW-0472">Membrane</keyword>
<dbReference type="AlphaFoldDB" id="A0A6S6YRN7"/>
<evidence type="ECO:0000256" key="12">
    <source>
        <dbReference type="ARBA" id="ARBA00023170"/>
    </source>
</evidence>
<evidence type="ECO:0000256" key="16">
    <source>
        <dbReference type="SAM" id="SignalP"/>
    </source>
</evidence>
<dbReference type="InterPro" id="IPR011662">
    <property type="entry name" value="Secretin/TonB_short_N"/>
</dbReference>
<keyword evidence="13 14" id="KW-0998">Cell outer membrane</keyword>
<evidence type="ECO:0000256" key="6">
    <source>
        <dbReference type="ARBA" id="ARBA00022692"/>
    </source>
</evidence>
<sequence>MPSLFRRRLPILHPRGTLLAGATWATSLAFVAAAHAQQSPGQGAEQARHYQIASGPLTTTLPIFIAQSGIVLAGSGDLARNRVSPALNGRYTPTTGLAALLGGTGLRAVRNAQGAFVLEAEPQNAPGVAVLPAVLVSGQAQTATGPVEGYLATQSRSGSKTDMPILKIPQTINVITADQMRDQGAQSVSQALRYTPGVLAETYGASSQFDLYTQVRGFRPAFFLDGTRLPLGSVTTGWASAVVEPYGLERIEVLKGPASALYGQSGPGGLINMVSKRPTAETLREVELQTGSFDRRQLAIDLGGPIDQDGKFLYRLTGMVREAGTQVDYIGNNRAYIAPALTWKLTPDTTLTLLTSYQNEWGGKTGFNYLPTSGTLTSNPNGRIPMHRYLGEPDFDRMSRSQSSVGYAFEHRFSDALTFRQNLRYNESSVDLRALNRIGELLPDNQTLNRAALGIDTGVHVLTLDNQLESGFQTGALSHDVVAGFDYRKESSHYIVGRGTAPPINVYHPVYGYNIATPPYDNFVSQFGDDRQLGLYAQDTISWGGWNLMVSGRHDWADSTVDNRRTGISTTQRDEASTGRVGLNYVFDNGIAPYVSYSTSFEPAGGSDFSGTPFKPTKGEQYEAGIKFQPPGTDSLLTASVFQIRQRNVLTPDPDPQRGALGFSVQTGEVRVRGLELEARTALSRAWTVLASYTYLDDEVTQSNRAGEVGNRLTGTPSHQASLWTDYTLQEGLLEGLGLGAGVRYVGSTFDTSNLTKTPDYTLVDLNLHYDLGRTHPSMRGARVSLGVTNLTDKYYLTQCTTGQGCTLGVGRTVLATFNYRW</sequence>
<dbReference type="InterPro" id="IPR039426">
    <property type="entry name" value="TonB-dep_rcpt-like"/>
</dbReference>
<dbReference type="Proteomes" id="UP000494108">
    <property type="component" value="Unassembled WGS sequence"/>
</dbReference>
<keyword evidence="9" id="KW-0406">Ion transport</keyword>
<dbReference type="Gene3D" id="2.170.130.10">
    <property type="entry name" value="TonB-dependent receptor, plug domain"/>
    <property type="match status" value="1"/>
</dbReference>
<keyword evidence="6 14" id="KW-0812">Transmembrane</keyword>
<evidence type="ECO:0000256" key="9">
    <source>
        <dbReference type="ARBA" id="ARBA00023065"/>
    </source>
</evidence>
<evidence type="ECO:0000256" key="7">
    <source>
        <dbReference type="ARBA" id="ARBA00022729"/>
    </source>
</evidence>
<reference evidence="18 19" key="1">
    <citation type="submission" date="2020-04" db="EMBL/GenBank/DDBJ databases">
        <authorList>
            <person name="De Canck E."/>
        </authorList>
    </citation>
    <scope>NUCLEOTIDE SEQUENCE [LARGE SCALE GENOMIC DNA]</scope>
    <source>
        <strain evidence="18 19">LMG 3431</strain>
    </source>
</reference>
<dbReference type="PROSITE" id="PS52016">
    <property type="entry name" value="TONB_DEPENDENT_REC_3"/>
    <property type="match status" value="1"/>
</dbReference>
<dbReference type="Gene3D" id="3.55.50.30">
    <property type="match status" value="1"/>
</dbReference>
<evidence type="ECO:0000256" key="2">
    <source>
        <dbReference type="ARBA" id="ARBA00009810"/>
    </source>
</evidence>
<dbReference type="FunFam" id="2.40.170.20:FF:000005">
    <property type="entry name" value="TonB-dependent siderophore receptor"/>
    <property type="match status" value="1"/>
</dbReference>
<protein>
    <submittedName>
        <fullName evidence="18">Ferrichrome outer membrane transporter/phage receptor</fullName>
    </submittedName>
</protein>
<evidence type="ECO:0000256" key="10">
    <source>
        <dbReference type="ARBA" id="ARBA00023077"/>
    </source>
</evidence>
<dbReference type="GO" id="GO:0015891">
    <property type="term" value="P:siderophore transport"/>
    <property type="evidence" value="ECO:0007669"/>
    <property type="project" value="InterPro"/>
</dbReference>
<dbReference type="FunFam" id="2.170.130.10:FF:000001">
    <property type="entry name" value="Catecholate siderophore TonB-dependent receptor"/>
    <property type="match status" value="1"/>
</dbReference>
<dbReference type="PANTHER" id="PTHR32552:SF68">
    <property type="entry name" value="FERRICHROME OUTER MEMBRANE TRANSPORTER_PHAGE RECEPTOR"/>
    <property type="match status" value="1"/>
</dbReference>
<dbReference type="InterPro" id="IPR010105">
    <property type="entry name" value="TonB_sidphr_rcpt"/>
</dbReference>
<keyword evidence="10 15" id="KW-0798">TonB box</keyword>
<keyword evidence="12 18" id="KW-0675">Receptor</keyword>
<evidence type="ECO:0000256" key="1">
    <source>
        <dbReference type="ARBA" id="ARBA00004571"/>
    </source>
</evidence>